<comment type="similarity">
    <text evidence="2">Belongs to the OXA1/ALB3/YidC family.</text>
</comment>
<dbReference type="PANTHER" id="PTHR12428">
    <property type="entry name" value="OXA1"/>
    <property type="match status" value="1"/>
</dbReference>
<dbReference type="GO" id="GO:0032979">
    <property type="term" value="P:protein insertion into mitochondrial inner membrane from matrix"/>
    <property type="evidence" value="ECO:0007669"/>
    <property type="project" value="TreeGrafter"/>
</dbReference>
<feature type="region of interest" description="Disordered" evidence="6">
    <location>
        <begin position="384"/>
        <end position="404"/>
    </location>
</feature>
<sequence>MTSSNGLRSLRATSFIGALGHCRPRLEPGISSRVQSPLRTSQRMQRSFHIQPAISAAIEGTQEILLNIHAVTNTPWCLTIPLFAVGVSVFFRLPCTIYAHDILQRRSKHAVIIQACNARIQRDVQREGIFPTKRLREVKARQEKVIRRLYAKLGLQEWKLYGSLLSLPFWLTAIDAVRRLCGGPRGLLASLVAGPRDAGAGGSGTAESAGAPGPLATTTSGAASDIPGIDSTATSGMVETLTQAAEPSMAVEGCLWFPDLTIADPYHILPFALSITLVAHVIPKSGDGIRALFGPKTTTDQSAPSALTDDDKLAIGEKTRSFFHRVLLVAAIAVGPATLNLPAAVHLYWLSSSATNWISGKILKHFKPASSVLQVRCTGTELPVIRPQRRPEDALSGKGDKVER</sequence>
<keyword evidence="5" id="KW-0472">Membrane</keyword>
<dbReference type="InterPro" id="IPR001708">
    <property type="entry name" value="YidC/ALB3/OXA1/COX18"/>
</dbReference>
<evidence type="ECO:0000313" key="7">
    <source>
        <dbReference type="EMBL" id="CAJ2512129.1"/>
    </source>
</evidence>
<comment type="subcellular location">
    <subcellularLocation>
        <location evidence="1">Membrane</location>
        <topology evidence="1">Multi-pass membrane protein</topology>
    </subcellularLocation>
</comment>
<keyword evidence="4" id="KW-1133">Transmembrane helix</keyword>
<dbReference type="PANTHER" id="PTHR12428:SF65">
    <property type="entry name" value="CYTOCHROME C OXIDASE ASSEMBLY PROTEIN COX18, MITOCHONDRIAL"/>
    <property type="match status" value="1"/>
</dbReference>
<organism evidence="7 8">
    <name type="scientific">Anthostomella pinea</name>
    <dbReference type="NCBI Taxonomy" id="933095"/>
    <lineage>
        <taxon>Eukaryota</taxon>
        <taxon>Fungi</taxon>
        <taxon>Dikarya</taxon>
        <taxon>Ascomycota</taxon>
        <taxon>Pezizomycotina</taxon>
        <taxon>Sordariomycetes</taxon>
        <taxon>Xylariomycetidae</taxon>
        <taxon>Xylariales</taxon>
        <taxon>Xylariaceae</taxon>
        <taxon>Anthostomella</taxon>
    </lineage>
</organism>
<dbReference type="AlphaFoldDB" id="A0AAI8VW24"/>
<evidence type="ECO:0000256" key="5">
    <source>
        <dbReference type="ARBA" id="ARBA00023136"/>
    </source>
</evidence>
<dbReference type="GO" id="GO:0005743">
    <property type="term" value="C:mitochondrial inner membrane"/>
    <property type="evidence" value="ECO:0007669"/>
    <property type="project" value="TreeGrafter"/>
</dbReference>
<evidence type="ECO:0000256" key="1">
    <source>
        <dbReference type="ARBA" id="ARBA00004141"/>
    </source>
</evidence>
<evidence type="ECO:0000256" key="2">
    <source>
        <dbReference type="ARBA" id="ARBA00009877"/>
    </source>
</evidence>
<accession>A0AAI8VW24</accession>
<dbReference type="EMBL" id="CAUWAG010000018">
    <property type="protein sequence ID" value="CAJ2512129.1"/>
    <property type="molecule type" value="Genomic_DNA"/>
</dbReference>
<name>A0AAI8VW24_9PEZI</name>
<reference evidence="7" key="1">
    <citation type="submission" date="2023-10" db="EMBL/GenBank/DDBJ databases">
        <authorList>
            <person name="Hackl T."/>
        </authorList>
    </citation>
    <scope>NUCLEOTIDE SEQUENCE</scope>
</reference>
<evidence type="ECO:0000256" key="3">
    <source>
        <dbReference type="ARBA" id="ARBA00022692"/>
    </source>
</evidence>
<evidence type="ECO:0000256" key="6">
    <source>
        <dbReference type="SAM" id="MobiDB-lite"/>
    </source>
</evidence>
<keyword evidence="3" id="KW-0812">Transmembrane</keyword>
<keyword evidence="8" id="KW-1185">Reference proteome</keyword>
<feature type="region of interest" description="Disordered" evidence="6">
    <location>
        <begin position="199"/>
        <end position="229"/>
    </location>
</feature>
<gene>
    <name evidence="7" type="ORF">KHLLAP_LOCUS12597</name>
</gene>
<comment type="caution">
    <text evidence="7">The sequence shown here is derived from an EMBL/GenBank/DDBJ whole genome shotgun (WGS) entry which is preliminary data.</text>
</comment>
<dbReference type="GO" id="GO:0033617">
    <property type="term" value="P:mitochondrial respiratory chain complex IV assembly"/>
    <property type="evidence" value="ECO:0007669"/>
    <property type="project" value="TreeGrafter"/>
</dbReference>
<evidence type="ECO:0000256" key="4">
    <source>
        <dbReference type="ARBA" id="ARBA00022989"/>
    </source>
</evidence>
<proteinExistence type="inferred from homology"/>
<dbReference type="GO" id="GO:0032977">
    <property type="term" value="F:membrane insertase activity"/>
    <property type="evidence" value="ECO:0007669"/>
    <property type="project" value="InterPro"/>
</dbReference>
<feature type="compositionally biased region" description="Low complexity" evidence="6">
    <location>
        <begin position="205"/>
        <end position="214"/>
    </location>
</feature>
<dbReference type="Proteomes" id="UP001295740">
    <property type="component" value="Unassembled WGS sequence"/>
</dbReference>
<evidence type="ECO:0000313" key="8">
    <source>
        <dbReference type="Proteomes" id="UP001295740"/>
    </source>
</evidence>
<feature type="compositionally biased region" description="Basic and acidic residues" evidence="6">
    <location>
        <begin position="389"/>
        <end position="404"/>
    </location>
</feature>
<protein>
    <submittedName>
        <fullName evidence="7">Uu.00g077540.m01.CDS01</fullName>
    </submittedName>
</protein>